<dbReference type="eggNOG" id="ENOG502ZB6I">
    <property type="taxonomic scope" value="Bacteria"/>
</dbReference>
<name>Q39R49_GEOMG</name>
<proteinExistence type="predicted"/>
<dbReference type="Pfam" id="PF19888">
    <property type="entry name" value="DUF6361"/>
    <property type="match status" value="1"/>
</dbReference>
<evidence type="ECO:0000313" key="2">
    <source>
        <dbReference type="Proteomes" id="UP000007073"/>
    </source>
</evidence>
<dbReference type="STRING" id="269799.Gmet_3060"/>
<evidence type="ECO:0000313" key="1">
    <source>
        <dbReference type="EMBL" id="ABB33275.1"/>
    </source>
</evidence>
<accession>Q39R49</accession>
<dbReference type="Proteomes" id="UP000007073">
    <property type="component" value="Chromosome"/>
</dbReference>
<reference evidence="1 2" key="2">
    <citation type="journal article" date="2009" name="BMC Microbiol.">
        <title>The genome sequence of Geobacter metallireducens: features of metabolism, physiology and regulation common and dissimilar to Geobacter sulfurreducens.</title>
        <authorList>
            <person name="Aklujkar M."/>
            <person name="Krushkal J."/>
            <person name="DiBartolo G."/>
            <person name="Lapidus A."/>
            <person name="Land M.L."/>
            <person name="Lovley D.R."/>
        </authorList>
    </citation>
    <scope>NUCLEOTIDE SEQUENCE [LARGE SCALE GENOMIC DNA]</scope>
    <source>
        <strain evidence="2">ATCC 53774 / DSM 7210 / GS-15</strain>
    </source>
</reference>
<dbReference type="EMBL" id="CP000148">
    <property type="protein sequence ID" value="ABB33275.1"/>
    <property type="molecule type" value="Genomic_DNA"/>
</dbReference>
<protein>
    <submittedName>
        <fullName evidence="1">Uncharacterized protein</fullName>
    </submittedName>
</protein>
<organism evidence="1 2">
    <name type="scientific">Geobacter metallireducens (strain ATCC 53774 / DSM 7210 / GS-15)</name>
    <dbReference type="NCBI Taxonomy" id="269799"/>
    <lineage>
        <taxon>Bacteria</taxon>
        <taxon>Pseudomonadati</taxon>
        <taxon>Thermodesulfobacteriota</taxon>
        <taxon>Desulfuromonadia</taxon>
        <taxon>Geobacterales</taxon>
        <taxon>Geobacteraceae</taxon>
        <taxon>Geobacter</taxon>
    </lineage>
</organism>
<reference evidence="1 2" key="1">
    <citation type="submission" date="2005-10" db="EMBL/GenBank/DDBJ databases">
        <title>Complete sequence of Geobacter metallireducens GS-15.</title>
        <authorList>
            <consortium name="US DOE Joint Genome Institute"/>
            <person name="Copeland A."/>
            <person name="Lucas S."/>
            <person name="Lapidus A."/>
            <person name="Barry K."/>
            <person name="Detter J.C."/>
            <person name="Glavina T."/>
            <person name="Hammon N."/>
            <person name="Israni S."/>
            <person name="Pitluck S."/>
            <person name="Di Bartolo G."/>
            <person name="Chain P."/>
            <person name="Schmutz J."/>
            <person name="Larimer F."/>
            <person name="Land M."/>
            <person name="Kyrpides N."/>
            <person name="Ivanova N."/>
            <person name="Richardson P."/>
        </authorList>
    </citation>
    <scope>NUCLEOTIDE SEQUENCE [LARGE SCALE GENOMIC DNA]</scope>
    <source>
        <strain evidence="2">ATCC 53774 / DSM 7210 / GS-15</strain>
    </source>
</reference>
<gene>
    <name evidence="1" type="ordered locus">Gmet_3060</name>
</gene>
<dbReference type="InterPro" id="IPR045941">
    <property type="entry name" value="DUF6361"/>
</dbReference>
<dbReference type="KEGG" id="gme:Gmet_3060"/>
<dbReference type="RefSeq" id="WP_004513620.1">
    <property type="nucleotide sequence ID" value="NC_007517.1"/>
</dbReference>
<dbReference type="HOGENOM" id="CLU_703606_0_0_7"/>
<keyword evidence="2" id="KW-1185">Reference proteome</keyword>
<sequence>MLEPALGWTVLSRDALRRAEAKLRNDEQGVRDEVGFLALHQGYANRFFPGTSVLQTRLRYILFVPWLYEEARNRNLSETPERAISRMEISLAGRLKRTGQDGVIGGRSYPGPTSQPASMVYWTALGTWGILRPTMSGTIPGRAVVNRMLVKRTMVPQLVDDDGEPTEEGLELFSSIPRPPKEWTDKSASLTFDIQPDEAAFLRRHLSAVTRPGTPDKTSLLSSLVERALPVEEIQSPWDRTVMAIADTDDRAALRRAGRASALAAIGRAIYSALVEELRERDGNETPSHHRKQILKTIPQYITPAKNLDISSVEQDIPGIPPQFTTLLRETQLWLNKGGHNYLDLLEVYQKAEIRRKGTRSRLPSTPAAKKRRAEWGIEDNTLAEPLSYRWYNVRRILSDLRSAS</sequence>
<dbReference type="AlphaFoldDB" id="Q39R49"/>